<sequence length="342" mass="33803">MAGFRRRTASRWRRAVARFVVAGSAVAGLLYAVGWRQVAAGLASAEPAVVALAVLASLAGTAVSADGVRVAMGVSRVAPDRRLACRAAVGGMFVGAVLPAGGLGKAAFTAYVVGRSDAATTAQAVGGVTGWEVAKMAASATVAVAGVAGVLAAGGAVETAGLVAAAFGGVCVTGVAAGALVVRRRRLVVGLAVWLLAGVARVLPGRWEPPTRERVRAGLDAALESVGVLARTPQRLAAVTGAAHAAWLCSALALVLCLHAVGLWVSPAVALVALPVAGFAHVVPVPGGLGPVDAALGGVIAALTGHALATLASALVLFRVATYGTRVVVGGVALWRLRAALR</sequence>
<evidence type="ECO:0000313" key="8">
    <source>
        <dbReference type="EMBL" id="QCC44236.1"/>
    </source>
</evidence>
<name>A0A4D6GSW5_HALS9</name>
<feature type="transmembrane region" description="Helical" evidence="7">
    <location>
        <begin position="47"/>
        <end position="68"/>
    </location>
</feature>
<evidence type="ECO:0000256" key="7">
    <source>
        <dbReference type="SAM" id="Phobius"/>
    </source>
</evidence>
<evidence type="ECO:0000256" key="3">
    <source>
        <dbReference type="ARBA" id="ARBA00022475"/>
    </source>
</evidence>
<feature type="transmembrane region" description="Helical" evidence="7">
    <location>
        <begin position="245"/>
        <end position="274"/>
    </location>
</feature>
<feature type="transmembrane region" description="Helical" evidence="7">
    <location>
        <begin position="187"/>
        <end position="204"/>
    </location>
</feature>
<gene>
    <name evidence="8" type="ORF">HBSAL_02535</name>
</gene>
<evidence type="ECO:0000256" key="6">
    <source>
        <dbReference type="ARBA" id="ARBA00023136"/>
    </source>
</evidence>
<comment type="similarity">
    <text evidence="2">Belongs to the UPF0104 family.</text>
</comment>
<dbReference type="PANTHER" id="PTHR39087:SF2">
    <property type="entry name" value="UPF0104 MEMBRANE PROTEIN MJ1595"/>
    <property type="match status" value="1"/>
</dbReference>
<organism evidence="8 9">
    <name type="scientific">Halobacterium salinarum (strain ATCC 33171 / DSM 3754 / JCM 8978 / NBRC 102687 / NCIMB 764 / 91-R6)</name>
    <dbReference type="NCBI Taxonomy" id="2597657"/>
    <lineage>
        <taxon>Archaea</taxon>
        <taxon>Methanobacteriati</taxon>
        <taxon>Methanobacteriota</taxon>
        <taxon>Stenosarchaea group</taxon>
        <taxon>Halobacteria</taxon>
        <taxon>Halobacteriales</taxon>
        <taxon>Halobacteriaceae</taxon>
        <taxon>Halobacterium</taxon>
    </lineage>
</organism>
<evidence type="ECO:0000256" key="1">
    <source>
        <dbReference type="ARBA" id="ARBA00004651"/>
    </source>
</evidence>
<keyword evidence="3" id="KW-1003">Cell membrane</keyword>
<keyword evidence="4 7" id="KW-0812">Transmembrane</keyword>
<evidence type="ECO:0000256" key="4">
    <source>
        <dbReference type="ARBA" id="ARBA00022692"/>
    </source>
</evidence>
<evidence type="ECO:0000256" key="5">
    <source>
        <dbReference type="ARBA" id="ARBA00022989"/>
    </source>
</evidence>
<feature type="transmembrane region" description="Helical" evidence="7">
    <location>
        <begin position="160"/>
        <end position="181"/>
    </location>
</feature>
<dbReference type="EMBL" id="CP038631">
    <property type="protein sequence ID" value="QCC44236.1"/>
    <property type="molecule type" value="Genomic_DNA"/>
</dbReference>
<protein>
    <submittedName>
        <fullName evidence="8">UPF0104 family protein</fullName>
    </submittedName>
</protein>
<reference evidence="8 9" key="1">
    <citation type="journal article" date="2019" name="Microbiol. Resour. Announc.">
        <title>The Genome Sequence of the Halobacterium salinarum Type Strain Is Closely Related to That of Laboratory Strains NRC-1 and R1.</title>
        <authorList>
            <person name="Pfeiffer F."/>
            <person name="Marchfelder A."/>
            <person name="Habermann B."/>
            <person name="Dyall-Smith M.L."/>
        </authorList>
    </citation>
    <scope>NUCLEOTIDE SEQUENCE [LARGE SCALE GENOMIC DNA]</scope>
    <source>
        <strain evidence="9">ATCC 33171 / DSM 3754 / JCM 8978 / NBRC 102687 / NCIMB 764 / 91-R6</strain>
    </source>
</reference>
<dbReference type="PANTHER" id="PTHR39087">
    <property type="entry name" value="UPF0104 MEMBRANE PROTEIN MJ1595"/>
    <property type="match status" value="1"/>
</dbReference>
<feature type="transmembrane region" description="Helical" evidence="7">
    <location>
        <begin position="15"/>
        <end position="35"/>
    </location>
</feature>
<dbReference type="Proteomes" id="UP000296216">
    <property type="component" value="Chromosome"/>
</dbReference>
<keyword evidence="6 7" id="KW-0472">Membrane</keyword>
<feature type="transmembrane region" description="Helical" evidence="7">
    <location>
        <begin position="294"/>
        <end position="318"/>
    </location>
</feature>
<dbReference type="AlphaFoldDB" id="A0A4D6GSW5"/>
<accession>A0A4D6GSW5</accession>
<evidence type="ECO:0000256" key="2">
    <source>
        <dbReference type="ARBA" id="ARBA00011061"/>
    </source>
</evidence>
<proteinExistence type="inferred from homology"/>
<dbReference type="InterPro" id="IPR022791">
    <property type="entry name" value="L-PG_synthase/AglD"/>
</dbReference>
<evidence type="ECO:0000313" key="9">
    <source>
        <dbReference type="Proteomes" id="UP000296216"/>
    </source>
</evidence>
<dbReference type="Pfam" id="PF03706">
    <property type="entry name" value="LPG_synthase_TM"/>
    <property type="match status" value="1"/>
</dbReference>
<comment type="subcellular location">
    <subcellularLocation>
        <location evidence="1">Cell membrane</location>
        <topology evidence="1">Multi-pass membrane protein</topology>
    </subcellularLocation>
</comment>
<feature type="transmembrane region" description="Helical" evidence="7">
    <location>
        <begin position="89"/>
        <end position="113"/>
    </location>
</feature>
<dbReference type="GO" id="GO:0005886">
    <property type="term" value="C:plasma membrane"/>
    <property type="evidence" value="ECO:0007669"/>
    <property type="project" value="UniProtKB-SubCell"/>
</dbReference>
<keyword evidence="5 7" id="KW-1133">Transmembrane helix</keyword>